<dbReference type="PANTHER" id="PTHR48086:SF3">
    <property type="entry name" value="SODIUM_PROLINE SYMPORTER"/>
    <property type="match status" value="1"/>
</dbReference>
<feature type="transmembrane region" description="Helical" evidence="14">
    <location>
        <begin position="456"/>
        <end position="476"/>
    </location>
</feature>
<evidence type="ECO:0000256" key="2">
    <source>
        <dbReference type="ARBA" id="ARBA00006434"/>
    </source>
</evidence>
<evidence type="ECO:0000256" key="9">
    <source>
        <dbReference type="ARBA" id="ARBA00023065"/>
    </source>
</evidence>
<comment type="caution">
    <text evidence="15">The sequence shown here is derived from an EMBL/GenBank/DDBJ whole genome shotgun (WGS) entry which is preliminary data.</text>
</comment>
<dbReference type="GO" id="GO:0005886">
    <property type="term" value="C:plasma membrane"/>
    <property type="evidence" value="ECO:0007669"/>
    <property type="project" value="UniProtKB-SubCell"/>
</dbReference>
<dbReference type="InterPro" id="IPR036390">
    <property type="entry name" value="WH_DNA-bd_sf"/>
</dbReference>
<feature type="transmembrane region" description="Helical" evidence="14">
    <location>
        <begin position="231"/>
        <end position="250"/>
    </location>
</feature>
<accession>A0A096CGR4</accession>
<dbReference type="AlphaFoldDB" id="A0A096CGR4"/>
<keyword evidence="10 14" id="KW-0472">Membrane</keyword>
<evidence type="ECO:0000256" key="13">
    <source>
        <dbReference type="RuleBase" id="RU362091"/>
    </source>
</evidence>
<dbReference type="eggNOG" id="COG0591">
    <property type="taxonomic scope" value="Bacteria"/>
</dbReference>
<evidence type="ECO:0000313" key="16">
    <source>
        <dbReference type="Proteomes" id="UP000029585"/>
    </source>
</evidence>
<dbReference type="PANTHER" id="PTHR48086">
    <property type="entry name" value="SODIUM/PROLINE SYMPORTER-RELATED"/>
    <property type="match status" value="1"/>
</dbReference>
<evidence type="ECO:0000256" key="4">
    <source>
        <dbReference type="ARBA" id="ARBA00022475"/>
    </source>
</evidence>
<dbReference type="CDD" id="cd10322">
    <property type="entry name" value="SLC5sbd"/>
    <property type="match status" value="1"/>
</dbReference>
<keyword evidence="9" id="KW-0406">Ion transport</keyword>
<organism evidence="15 16">
    <name type="scientific">Flavonifractor plautii 1_3_50AFAA</name>
    <dbReference type="NCBI Taxonomy" id="742738"/>
    <lineage>
        <taxon>Bacteria</taxon>
        <taxon>Bacillati</taxon>
        <taxon>Bacillota</taxon>
        <taxon>Clostridia</taxon>
        <taxon>Eubacteriales</taxon>
        <taxon>Oscillospiraceae</taxon>
        <taxon>Flavonifractor</taxon>
    </lineage>
</organism>
<feature type="transmembrane region" description="Helical" evidence="14">
    <location>
        <begin position="116"/>
        <end position="135"/>
    </location>
</feature>
<keyword evidence="6" id="KW-0769">Symport</keyword>
<evidence type="ECO:0000256" key="1">
    <source>
        <dbReference type="ARBA" id="ARBA00004651"/>
    </source>
</evidence>
<evidence type="ECO:0000256" key="10">
    <source>
        <dbReference type="ARBA" id="ARBA00023136"/>
    </source>
</evidence>
<dbReference type="InterPro" id="IPR038377">
    <property type="entry name" value="Na/Glc_symporter_sf"/>
</dbReference>
<keyword evidence="16" id="KW-1185">Reference proteome</keyword>
<dbReference type="RefSeq" id="WP_044942502.1">
    <property type="nucleotide sequence ID" value="NZ_KN174165.1"/>
</dbReference>
<comment type="catalytic activity">
    <reaction evidence="12">
        <text>L-proline(in) + Na(+)(in) = L-proline(out) + Na(+)(out)</text>
        <dbReference type="Rhea" id="RHEA:28967"/>
        <dbReference type="ChEBI" id="CHEBI:29101"/>
        <dbReference type="ChEBI" id="CHEBI:60039"/>
    </reaction>
</comment>
<dbReference type="PROSITE" id="PS50283">
    <property type="entry name" value="NA_SOLUT_SYMP_3"/>
    <property type="match status" value="1"/>
</dbReference>
<feature type="transmembrane region" description="Helical" evidence="14">
    <location>
        <begin position="6"/>
        <end position="24"/>
    </location>
</feature>
<feature type="transmembrane region" description="Helical" evidence="14">
    <location>
        <begin position="155"/>
        <end position="174"/>
    </location>
</feature>
<gene>
    <name evidence="15" type="ORF">HMPREF9460_03163</name>
</gene>
<evidence type="ECO:0000256" key="6">
    <source>
        <dbReference type="ARBA" id="ARBA00022847"/>
    </source>
</evidence>
<sequence length="653" mass="70419">MGNVIFVVIFVIFCAFLLGAGLISKRWVKESSDFVLAGREISTPINVVGVIAIGFAGTTVTLAPGFTIQYGLLGGLGWGVIYSVCGLLIFGLLYSNFVRRSGAQTLPEFLEMRYDGHTRSVVAITSVIGMCGIMANNVVSSVDNIAAFTGWNRLAITAIIFAVIIVFTFVSGLWATTITDLFQVLIGVIVVPATFFILAGRFGWLDAISANWGAGDFMSQGFVGALPGMKLTYPSVFNFIICFAVALVWGNNYYWMKVANCRSEKVARRSFVAAAIILIVVFMVPLCFIGGYMGAFYPEQLTLNGGTVAPTGTYGYVAKTFVSLFGSLVVISAVAASISTASTSALGASAVANRDIYQRLINPKADAKKSLKMSKIIMLLIGVVTFVLCQFPGGPTYLFAFANCWLVPPAILLGLGAIWPRFNGRGALWGAVCGMATMAVFTLLDLTKVFSINSYVYLATLGLVVTLVVAVIASLFGQPKYYGRPGWERVPTASNRKEVKLGELEKQILEMLRIGHCYMSDLTDALGVDSKTSGAAVENLDQGGYLVRAGMSGSKFYTFTITEKGLAALPALSGKEAEMAEEFLNPLYVQLLKVVKENPEQQAEFVQRNGIKSMRMSAICSHLTRRGYVVEGGLFKRKLRITEKGAAALQKYA</sequence>
<feature type="transmembrane region" description="Helical" evidence="14">
    <location>
        <begin position="72"/>
        <end position="95"/>
    </location>
</feature>
<keyword evidence="5 14" id="KW-0812">Transmembrane</keyword>
<reference evidence="15 16" key="1">
    <citation type="submission" date="2011-08" db="EMBL/GenBank/DDBJ databases">
        <title>The Genome Sequence of Clostridium orbiscindens 1_3_50AFAA.</title>
        <authorList>
            <consortium name="The Broad Institute Genome Sequencing Platform"/>
            <person name="Earl A."/>
            <person name="Ward D."/>
            <person name="Feldgarden M."/>
            <person name="Gevers D."/>
            <person name="Daigneault M."/>
            <person name="Strauss J."/>
            <person name="Allen-Vercoe E."/>
            <person name="Young S.K."/>
            <person name="Zeng Q."/>
            <person name="Gargeya S."/>
            <person name="Fitzgerald M."/>
            <person name="Haas B."/>
            <person name="Abouelleil A."/>
            <person name="Alvarado L."/>
            <person name="Arachchi H.M."/>
            <person name="Berlin A."/>
            <person name="Brown A."/>
            <person name="Chapman S.B."/>
            <person name="Chen Z."/>
            <person name="Dunbar C."/>
            <person name="Freedman E."/>
            <person name="Gearin G."/>
            <person name="Gellesch M."/>
            <person name="Goldberg J."/>
            <person name="Griggs A."/>
            <person name="Gujja S."/>
            <person name="Heiman D."/>
            <person name="Howarth C."/>
            <person name="Larson L."/>
            <person name="Lui A."/>
            <person name="MacDonald P.J.P."/>
            <person name="Montmayeur A."/>
            <person name="Murphy C."/>
            <person name="Neiman D."/>
            <person name="Pearson M."/>
            <person name="Priest M."/>
            <person name="Roberts A."/>
            <person name="Saif S."/>
            <person name="Shea T."/>
            <person name="Shenoy N."/>
            <person name="Sisk P."/>
            <person name="Stolte C."/>
            <person name="Sykes S."/>
            <person name="Wortman J."/>
            <person name="Nusbaum C."/>
            <person name="Birren B."/>
        </authorList>
    </citation>
    <scope>NUCLEOTIDE SEQUENCE [LARGE SCALE GENOMIC DNA]</scope>
    <source>
        <strain evidence="15 16">1_3_50AFAA</strain>
    </source>
</reference>
<dbReference type="PATRIC" id="fig|742738.3.peg.3254"/>
<dbReference type="Pfam" id="PF00474">
    <property type="entry name" value="SSF"/>
    <property type="match status" value="1"/>
</dbReference>
<dbReference type="Proteomes" id="UP000029585">
    <property type="component" value="Unassembled WGS sequence"/>
</dbReference>
<evidence type="ECO:0000256" key="3">
    <source>
        <dbReference type="ARBA" id="ARBA00022448"/>
    </source>
</evidence>
<keyword evidence="4" id="KW-1003">Cell membrane</keyword>
<dbReference type="HOGENOM" id="CLU_414862_0_0_9"/>
<comment type="subcellular location">
    <subcellularLocation>
        <location evidence="1">Cell membrane</location>
        <topology evidence="1">Multi-pass membrane protein</topology>
    </subcellularLocation>
</comment>
<feature type="transmembrane region" description="Helical" evidence="14">
    <location>
        <begin position="373"/>
        <end position="393"/>
    </location>
</feature>
<evidence type="ECO:0000256" key="8">
    <source>
        <dbReference type="ARBA" id="ARBA00023053"/>
    </source>
</evidence>
<dbReference type="EMBL" id="ADLO01000096">
    <property type="protein sequence ID" value="KGF54067.1"/>
    <property type="molecule type" value="Genomic_DNA"/>
</dbReference>
<feature type="transmembrane region" description="Helical" evidence="14">
    <location>
        <begin position="181"/>
        <end position="204"/>
    </location>
</feature>
<proteinExistence type="inferred from homology"/>
<name>A0A096CGR4_FLAPL</name>
<dbReference type="InterPro" id="IPR001734">
    <property type="entry name" value="Na/solute_symporter"/>
</dbReference>
<feature type="transmembrane region" description="Helical" evidence="14">
    <location>
        <begin position="324"/>
        <end position="352"/>
    </location>
</feature>
<feature type="transmembrane region" description="Helical" evidence="14">
    <location>
        <begin position="271"/>
        <end position="293"/>
    </location>
</feature>
<evidence type="ECO:0000256" key="7">
    <source>
        <dbReference type="ARBA" id="ARBA00022989"/>
    </source>
</evidence>
<evidence type="ECO:0000313" key="15">
    <source>
        <dbReference type="EMBL" id="KGF54067.1"/>
    </source>
</evidence>
<keyword evidence="8" id="KW-0915">Sodium</keyword>
<evidence type="ECO:0000256" key="11">
    <source>
        <dbReference type="ARBA" id="ARBA00023201"/>
    </source>
</evidence>
<keyword evidence="7 14" id="KW-1133">Transmembrane helix</keyword>
<protein>
    <submittedName>
        <fullName evidence="15">Uncharacterized protein</fullName>
    </submittedName>
</protein>
<dbReference type="GO" id="GO:0006814">
    <property type="term" value="P:sodium ion transport"/>
    <property type="evidence" value="ECO:0007669"/>
    <property type="project" value="UniProtKB-KW"/>
</dbReference>
<feature type="transmembrane region" description="Helical" evidence="14">
    <location>
        <begin position="426"/>
        <end position="444"/>
    </location>
</feature>
<dbReference type="SUPFAM" id="SSF46785">
    <property type="entry name" value="Winged helix' DNA-binding domain"/>
    <property type="match status" value="1"/>
</dbReference>
<feature type="transmembrane region" description="Helical" evidence="14">
    <location>
        <begin position="45"/>
        <end position="66"/>
    </location>
</feature>
<dbReference type="GO" id="GO:0015293">
    <property type="term" value="F:symporter activity"/>
    <property type="evidence" value="ECO:0007669"/>
    <property type="project" value="UniProtKB-KW"/>
</dbReference>
<evidence type="ECO:0000256" key="14">
    <source>
        <dbReference type="SAM" id="Phobius"/>
    </source>
</evidence>
<dbReference type="InterPro" id="IPR050277">
    <property type="entry name" value="Sodium:Solute_Symporter"/>
</dbReference>
<keyword evidence="11" id="KW-0739">Sodium transport</keyword>
<feature type="transmembrane region" description="Helical" evidence="14">
    <location>
        <begin position="399"/>
        <end position="419"/>
    </location>
</feature>
<dbReference type="Gene3D" id="1.20.1730.10">
    <property type="entry name" value="Sodium/glucose cotransporter"/>
    <property type="match status" value="1"/>
</dbReference>
<evidence type="ECO:0000256" key="12">
    <source>
        <dbReference type="ARBA" id="ARBA00033708"/>
    </source>
</evidence>
<evidence type="ECO:0000256" key="5">
    <source>
        <dbReference type="ARBA" id="ARBA00022692"/>
    </source>
</evidence>
<keyword evidence="3" id="KW-0813">Transport</keyword>
<comment type="similarity">
    <text evidence="2 13">Belongs to the sodium:solute symporter (SSF) (TC 2.A.21) family.</text>
</comment>